<gene>
    <name evidence="2" type="ORF">EWM64_g3458</name>
</gene>
<dbReference type="AlphaFoldDB" id="A0A4Z0A2W3"/>
<reference evidence="2 3" key="1">
    <citation type="submission" date="2019-02" db="EMBL/GenBank/DDBJ databases">
        <title>Genome sequencing of the rare red list fungi Hericium alpestre (H. flagellum).</title>
        <authorList>
            <person name="Buettner E."/>
            <person name="Kellner H."/>
        </authorList>
    </citation>
    <scope>NUCLEOTIDE SEQUENCE [LARGE SCALE GENOMIC DNA]</scope>
    <source>
        <strain evidence="2 3">DSM 108284</strain>
    </source>
</reference>
<feature type="compositionally biased region" description="Low complexity" evidence="1">
    <location>
        <begin position="123"/>
        <end position="133"/>
    </location>
</feature>
<evidence type="ECO:0000313" key="2">
    <source>
        <dbReference type="EMBL" id="TFY80551.1"/>
    </source>
</evidence>
<sequence>MPDMHSMPTNDEIQRLQRADRIRALWKQVEGRLKTERAELIRAQQIAQALKTDVDGANKVKATRDAIVAHIYFAQSRWQSILAIEGLREADWESDMTRTERAQRDALVAIPKPVGEKSGRPKAQAQVQAQAQAKSRPATPKAADNRWRPSTPQNGVQMRILKDQRHTKVMVTASALGEDETVVDDLDDGNLMELIELPSLTPMQTEYLENVGFFDDMKKRTTAMKEDFRRHMRRKKRALEVQAARSGITHKGAAHDFRINREEAQYLHKIDFAEEEEWIRLMEYMTMFKEAMSDNQAYWDYMHRRDLTRPQLLHAYREHLKQVEERSRKWEEEAVKKAMAQMKKTLVQYVLDPDLANRKADAAAQKKTANSSPPFMTSRIWPFRLGIRRKMSARKKGQ</sequence>
<feature type="region of interest" description="Disordered" evidence="1">
    <location>
        <begin position="113"/>
        <end position="153"/>
    </location>
</feature>
<evidence type="ECO:0000313" key="3">
    <source>
        <dbReference type="Proteomes" id="UP000298061"/>
    </source>
</evidence>
<keyword evidence="3" id="KW-1185">Reference proteome</keyword>
<dbReference type="Proteomes" id="UP000298061">
    <property type="component" value="Unassembled WGS sequence"/>
</dbReference>
<organism evidence="2 3">
    <name type="scientific">Hericium alpestre</name>
    <dbReference type="NCBI Taxonomy" id="135208"/>
    <lineage>
        <taxon>Eukaryota</taxon>
        <taxon>Fungi</taxon>
        <taxon>Dikarya</taxon>
        <taxon>Basidiomycota</taxon>
        <taxon>Agaricomycotina</taxon>
        <taxon>Agaricomycetes</taxon>
        <taxon>Russulales</taxon>
        <taxon>Hericiaceae</taxon>
        <taxon>Hericium</taxon>
    </lineage>
</organism>
<comment type="caution">
    <text evidence="2">The sequence shown here is derived from an EMBL/GenBank/DDBJ whole genome shotgun (WGS) entry which is preliminary data.</text>
</comment>
<proteinExistence type="predicted"/>
<evidence type="ECO:0000256" key="1">
    <source>
        <dbReference type="SAM" id="MobiDB-lite"/>
    </source>
</evidence>
<protein>
    <submittedName>
        <fullName evidence="2">Uncharacterized protein</fullName>
    </submittedName>
</protein>
<name>A0A4Z0A2W3_9AGAM</name>
<accession>A0A4Z0A2W3</accession>
<dbReference type="EMBL" id="SFCI01000323">
    <property type="protein sequence ID" value="TFY80551.1"/>
    <property type="molecule type" value="Genomic_DNA"/>
</dbReference>